<gene>
    <name evidence="2" type="ORF">GCM10009788_49350</name>
</gene>
<keyword evidence="1" id="KW-1133">Transmembrane helix</keyword>
<feature type="transmembrane region" description="Helical" evidence="1">
    <location>
        <begin position="147"/>
        <end position="169"/>
    </location>
</feature>
<evidence type="ECO:0000256" key="1">
    <source>
        <dbReference type="SAM" id="Phobius"/>
    </source>
</evidence>
<evidence type="ECO:0000313" key="3">
    <source>
        <dbReference type="Proteomes" id="UP001500842"/>
    </source>
</evidence>
<reference evidence="2 3" key="1">
    <citation type="journal article" date="2019" name="Int. J. Syst. Evol. Microbiol.">
        <title>The Global Catalogue of Microorganisms (GCM) 10K type strain sequencing project: providing services to taxonomists for standard genome sequencing and annotation.</title>
        <authorList>
            <consortium name="The Broad Institute Genomics Platform"/>
            <consortium name="The Broad Institute Genome Sequencing Center for Infectious Disease"/>
            <person name="Wu L."/>
            <person name="Ma J."/>
        </authorList>
    </citation>
    <scope>NUCLEOTIDE SEQUENCE [LARGE SCALE GENOMIC DNA]</scope>
    <source>
        <strain evidence="2 3">JCM 14942</strain>
    </source>
</reference>
<feature type="transmembrane region" description="Helical" evidence="1">
    <location>
        <begin position="63"/>
        <end position="82"/>
    </location>
</feature>
<proteinExistence type="predicted"/>
<organism evidence="2 3">
    <name type="scientific">Nocardioides humi</name>
    <dbReference type="NCBI Taxonomy" id="449461"/>
    <lineage>
        <taxon>Bacteria</taxon>
        <taxon>Bacillati</taxon>
        <taxon>Actinomycetota</taxon>
        <taxon>Actinomycetes</taxon>
        <taxon>Propionibacteriales</taxon>
        <taxon>Nocardioidaceae</taxon>
        <taxon>Nocardioides</taxon>
    </lineage>
</organism>
<comment type="caution">
    <text evidence="2">The sequence shown here is derived from an EMBL/GenBank/DDBJ whole genome shotgun (WGS) entry which is preliminary data.</text>
</comment>
<dbReference type="EMBL" id="BAAAOR010000038">
    <property type="protein sequence ID" value="GAA1540698.1"/>
    <property type="molecule type" value="Genomic_DNA"/>
</dbReference>
<keyword evidence="1" id="KW-0812">Transmembrane</keyword>
<feature type="transmembrane region" description="Helical" evidence="1">
    <location>
        <begin position="176"/>
        <end position="197"/>
    </location>
</feature>
<feature type="transmembrane region" description="Helical" evidence="1">
    <location>
        <begin position="103"/>
        <end position="127"/>
    </location>
</feature>
<keyword evidence="3" id="KW-1185">Reference proteome</keyword>
<dbReference type="RefSeq" id="WP_141006241.1">
    <property type="nucleotide sequence ID" value="NZ_BAAAOR010000038.1"/>
</dbReference>
<name>A0ABN2BII1_9ACTN</name>
<sequence length="264" mass="27313">MRAALLAEYRKLVSTRIWWLLLIVMIAYLAFVAAAVSASFVFVPEGSEPPLVGEDAARATYSLINGVGYVFPLVIGSLAMTTEFRHKTITQSLLVEPDRTRFLVAKLLSVVPIGLAAGVVGVAATVAGGAPLLAIQGDGAYLGDGDVLAGLVLGVVVVALWAVIGVAFGTILSNQVAAIVVILAFTQFVEPIARIVLAQVDALARVASYLPGGAADSLIGASFLGGTGGDTDLLPRWAAALVLIGYALVFAVIGRLTTLRRDIG</sequence>
<protein>
    <submittedName>
        <fullName evidence="2">ABC transporter permease</fullName>
    </submittedName>
</protein>
<dbReference type="Proteomes" id="UP001500842">
    <property type="component" value="Unassembled WGS sequence"/>
</dbReference>
<keyword evidence="1" id="KW-0472">Membrane</keyword>
<accession>A0ABN2BII1</accession>
<evidence type="ECO:0000313" key="2">
    <source>
        <dbReference type="EMBL" id="GAA1540698.1"/>
    </source>
</evidence>
<feature type="transmembrane region" description="Helical" evidence="1">
    <location>
        <begin position="237"/>
        <end position="256"/>
    </location>
</feature>
<feature type="transmembrane region" description="Helical" evidence="1">
    <location>
        <begin position="20"/>
        <end position="43"/>
    </location>
</feature>